<dbReference type="InterPro" id="IPR010451">
    <property type="entry name" value="Acetoacetate_decarboxylase"/>
</dbReference>
<sequence>MKGFSAPLSPDGGAAAYGPPPWNFAGRSFTILAECDPAAIAALVPDGLAPEGAPVVRFSIHDLICDLGFGWEFAQRYPERCQFKEAVIGLAVSDGQSFGFWDPFLWCDGEAEIAVGRELYGWPQREARLDMTMPHPQKGWQPGDRVTGKVTRWHEPALVMEMTIEREGDIDVPQPAFVTFYTERVIPDPRDASVVRELFASNMENSNPADFFTGTASLTLMAPELKPLTPTRIIGGRVNTISWTKNRSRLVRRLETKG</sequence>
<keyword evidence="2" id="KW-1185">Reference proteome</keyword>
<dbReference type="AlphaFoldDB" id="A0A934IQ56"/>
<proteinExistence type="predicted"/>
<accession>A0A934IQ56</accession>
<evidence type="ECO:0000313" key="1">
    <source>
        <dbReference type="EMBL" id="MBJ3775569.1"/>
    </source>
</evidence>
<gene>
    <name evidence="1" type="ORF">JCR33_07735</name>
</gene>
<dbReference type="InterPro" id="IPR023375">
    <property type="entry name" value="ADC_dom_sf"/>
</dbReference>
<dbReference type="EMBL" id="JAEKJA010000005">
    <property type="protein sequence ID" value="MBJ3775569.1"/>
    <property type="molecule type" value="Genomic_DNA"/>
</dbReference>
<dbReference type="Proteomes" id="UP000609531">
    <property type="component" value="Unassembled WGS sequence"/>
</dbReference>
<reference evidence="1" key="1">
    <citation type="submission" date="2020-12" db="EMBL/GenBank/DDBJ databases">
        <title>Bacterial taxonomy.</title>
        <authorList>
            <person name="Pan X."/>
        </authorList>
    </citation>
    <scope>NUCLEOTIDE SEQUENCE</scope>
    <source>
        <strain evidence="1">B2012</strain>
    </source>
</reference>
<organism evidence="1 2">
    <name type="scientific">Acuticoccus mangrovi</name>
    <dbReference type="NCBI Taxonomy" id="2796142"/>
    <lineage>
        <taxon>Bacteria</taxon>
        <taxon>Pseudomonadati</taxon>
        <taxon>Pseudomonadota</taxon>
        <taxon>Alphaproteobacteria</taxon>
        <taxon>Hyphomicrobiales</taxon>
        <taxon>Amorphaceae</taxon>
        <taxon>Acuticoccus</taxon>
    </lineage>
</organism>
<comment type="caution">
    <text evidence="1">The sequence shown here is derived from an EMBL/GenBank/DDBJ whole genome shotgun (WGS) entry which is preliminary data.</text>
</comment>
<protein>
    <submittedName>
        <fullName evidence="1">Acetoacetate decarboxylase family protein</fullName>
    </submittedName>
</protein>
<name>A0A934IQ56_9HYPH</name>
<dbReference type="RefSeq" id="WP_198881452.1">
    <property type="nucleotide sequence ID" value="NZ_JAEKJA010000005.1"/>
</dbReference>
<dbReference type="Pfam" id="PF06314">
    <property type="entry name" value="ADC"/>
    <property type="match status" value="1"/>
</dbReference>
<dbReference type="Gene3D" id="2.40.400.10">
    <property type="entry name" value="Acetoacetate decarboxylase-like"/>
    <property type="match status" value="1"/>
</dbReference>
<dbReference type="GO" id="GO:0016829">
    <property type="term" value="F:lyase activity"/>
    <property type="evidence" value="ECO:0007669"/>
    <property type="project" value="InterPro"/>
</dbReference>
<evidence type="ECO:0000313" key="2">
    <source>
        <dbReference type="Proteomes" id="UP000609531"/>
    </source>
</evidence>
<dbReference type="SUPFAM" id="SSF160104">
    <property type="entry name" value="Acetoacetate decarboxylase-like"/>
    <property type="match status" value="1"/>
</dbReference>